<feature type="transmembrane region" description="Helical" evidence="11">
    <location>
        <begin position="640"/>
        <end position="659"/>
    </location>
</feature>
<comment type="caution">
    <text evidence="13">The sequence shown here is derived from an EMBL/GenBank/DDBJ whole genome shotgun (WGS) entry which is preliminary data.</text>
</comment>
<keyword evidence="9 11" id="KW-0472">Membrane</keyword>
<name>A0A8K0HPW9_9ROSA</name>
<keyword evidence="4 11" id="KW-0812">Transmembrane</keyword>
<dbReference type="InterPro" id="IPR003593">
    <property type="entry name" value="AAA+_ATPase"/>
</dbReference>
<dbReference type="FunFam" id="3.40.50.300:FF:000179">
    <property type="entry name" value="ABC transporter G family member 34"/>
    <property type="match status" value="1"/>
</dbReference>
<dbReference type="InterPro" id="IPR003439">
    <property type="entry name" value="ABC_transporter-like_ATP-bd"/>
</dbReference>
<feature type="transmembrane region" description="Helical" evidence="11">
    <location>
        <begin position="1265"/>
        <end position="1287"/>
    </location>
</feature>
<comment type="similarity">
    <text evidence="2">Belongs to the ABC transporter superfamily. ABCG family. PDR (TC 3.A.1.205) subfamily.</text>
</comment>
<dbReference type="Pfam" id="PF08370">
    <property type="entry name" value="PDR_assoc"/>
    <property type="match status" value="1"/>
</dbReference>
<keyword evidence="8 11" id="KW-1133">Transmembrane helix</keyword>
<accession>A0A8K0HPW9</accession>
<feature type="transmembrane region" description="Helical" evidence="11">
    <location>
        <begin position="747"/>
        <end position="774"/>
    </location>
</feature>
<dbReference type="InterPro" id="IPR043926">
    <property type="entry name" value="ABCG_dom"/>
</dbReference>
<evidence type="ECO:0000256" key="1">
    <source>
        <dbReference type="ARBA" id="ARBA00004141"/>
    </source>
</evidence>
<dbReference type="Pfam" id="PF01061">
    <property type="entry name" value="ABC2_membrane"/>
    <property type="match status" value="2"/>
</dbReference>
<dbReference type="InterPro" id="IPR013581">
    <property type="entry name" value="PDR_assoc"/>
</dbReference>
<feature type="region of interest" description="Disordered" evidence="10">
    <location>
        <begin position="1"/>
        <end position="26"/>
    </location>
</feature>
<dbReference type="Proteomes" id="UP000796880">
    <property type="component" value="Unassembled WGS sequence"/>
</dbReference>
<evidence type="ECO:0000256" key="11">
    <source>
        <dbReference type="SAM" id="Phobius"/>
    </source>
</evidence>
<dbReference type="InterPro" id="IPR034003">
    <property type="entry name" value="ABCG_PDR_2"/>
</dbReference>
<dbReference type="Pfam" id="PF19055">
    <property type="entry name" value="ABC2_membrane_7"/>
    <property type="match status" value="1"/>
</dbReference>
<evidence type="ECO:0000256" key="5">
    <source>
        <dbReference type="ARBA" id="ARBA00022737"/>
    </source>
</evidence>
<dbReference type="CDD" id="cd03232">
    <property type="entry name" value="ABCG_PDR_domain2"/>
    <property type="match status" value="1"/>
</dbReference>
<evidence type="ECO:0000256" key="10">
    <source>
        <dbReference type="SAM" id="MobiDB-lite"/>
    </source>
</evidence>
<feature type="transmembrane region" description="Helical" evidence="11">
    <location>
        <begin position="607"/>
        <end position="628"/>
    </location>
</feature>
<keyword evidence="3" id="KW-0813">Transport</keyword>
<keyword evidence="7" id="KW-0067">ATP-binding</keyword>
<feature type="domain" description="ABC transporter" evidence="12">
    <location>
        <begin position="146"/>
        <end position="425"/>
    </location>
</feature>
<dbReference type="Pfam" id="PF00005">
    <property type="entry name" value="ABC_tran"/>
    <property type="match status" value="2"/>
</dbReference>
<gene>
    <name evidence="13" type="ORF">FNV43_RR01110</name>
</gene>
<dbReference type="InterPro" id="IPR013525">
    <property type="entry name" value="ABC2_TM"/>
</dbReference>
<feature type="transmembrane region" description="Helical" evidence="11">
    <location>
        <begin position="1186"/>
        <end position="1204"/>
    </location>
</feature>
<dbReference type="GO" id="GO:0016887">
    <property type="term" value="F:ATP hydrolysis activity"/>
    <property type="evidence" value="ECO:0007669"/>
    <property type="project" value="InterPro"/>
</dbReference>
<dbReference type="GO" id="GO:0140359">
    <property type="term" value="F:ABC-type transporter activity"/>
    <property type="evidence" value="ECO:0007669"/>
    <property type="project" value="InterPro"/>
</dbReference>
<evidence type="ECO:0000256" key="2">
    <source>
        <dbReference type="ARBA" id="ARBA00006012"/>
    </source>
</evidence>
<feature type="transmembrane region" description="Helical" evidence="11">
    <location>
        <begin position="523"/>
        <end position="544"/>
    </location>
</feature>
<evidence type="ECO:0000313" key="13">
    <source>
        <dbReference type="EMBL" id="KAF3456460.1"/>
    </source>
</evidence>
<keyword evidence="5" id="KW-0677">Repeat</keyword>
<protein>
    <recommendedName>
        <fullName evidence="12">ABC transporter domain-containing protein</fullName>
    </recommendedName>
</protein>
<evidence type="ECO:0000313" key="14">
    <source>
        <dbReference type="Proteomes" id="UP000796880"/>
    </source>
</evidence>
<feature type="transmembrane region" description="Helical" evidence="11">
    <location>
        <begin position="666"/>
        <end position="687"/>
    </location>
</feature>
<evidence type="ECO:0000256" key="9">
    <source>
        <dbReference type="ARBA" id="ARBA00023136"/>
    </source>
</evidence>
<reference evidence="13" key="1">
    <citation type="submission" date="2020-03" db="EMBL/GenBank/DDBJ databases">
        <title>A high-quality chromosome-level genome assembly of a woody plant with both climbing and erect habits, Rhamnella rubrinervis.</title>
        <authorList>
            <person name="Lu Z."/>
            <person name="Yang Y."/>
            <person name="Zhu X."/>
            <person name="Sun Y."/>
        </authorList>
    </citation>
    <scope>NUCLEOTIDE SEQUENCE</scope>
    <source>
        <strain evidence="13">BYM</strain>
        <tissue evidence="13">Leaf</tissue>
    </source>
</reference>
<keyword evidence="14" id="KW-1185">Reference proteome</keyword>
<feature type="region of interest" description="Disordered" evidence="10">
    <location>
        <begin position="789"/>
        <end position="823"/>
    </location>
</feature>
<dbReference type="GO" id="GO:0005886">
    <property type="term" value="C:plasma membrane"/>
    <property type="evidence" value="ECO:0007669"/>
    <property type="project" value="UniProtKB-ARBA"/>
</dbReference>
<comment type="subcellular location">
    <subcellularLocation>
        <location evidence="1">Membrane</location>
        <topology evidence="1">Multi-pass membrane protein</topology>
    </subcellularLocation>
</comment>
<dbReference type="OrthoDB" id="66620at2759"/>
<evidence type="ECO:0000256" key="4">
    <source>
        <dbReference type="ARBA" id="ARBA00022692"/>
    </source>
</evidence>
<dbReference type="Gene3D" id="3.40.50.300">
    <property type="entry name" value="P-loop containing nucleotide triphosphate hydrolases"/>
    <property type="match status" value="2"/>
</dbReference>
<dbReference type="GO" id="GO:0005524">
    <property type="term" value="F:ATP binding"/>
    <property type="evidence" value="ECO:0007669"/>
    <property type="project" value="UniProtKB-KW"/>
</dbReference>
<evidence type="ECO:0000256" key="6">
    <source>
        <dbReference type="ARBA" id="ARBA00022741"/>
    </source>
</evidence>
<dbReference type="PANTHER" id="PTHR19241">
    <property type="entry name" value="ATP-BINDING CASSETTE TRANSPORTER"/>
    <property type="match status" value="1"/>
</dbReference>
<sequence length="1449" mass="163416">MELIPIERSVHGEAESSTAAAADHDDVDDEQVQLQWAAIQRLPTLKRMRTSVFEVDHHHELEKEFQGKRVVDVTKLGAVERHLFIDKLIKHIETDNLRLLHKLRQKIDRVNVKLPTVEVRYTNLFVEAECEVVKGKPLPTLWNSLMSMLSVFKMSTRCNSQEAKLSIIKGVSGIIKPSRLTLLLGPPSSGKTTLLLALAGKPDKSLKIAGQISYNGYKLEEFVPQKTSAYISQNDLHIPEMTVRETIDFSACCHGVGSRGDIMMEVSRREKELGIIPDPDIDTYMKAISVEGQKRNLQTDYVLKILGLDICSDIMVGDALRRGISGGQKKRLTTGEMIVGPMKTLFMDEISNGLDSSTTFQIVTCLQQLAHITDATILVSLLQPAPETFNLFDDVILMAEGKVVYHGPCSNVLQFFEDGGFKCPPRKSVADFLQEVISKKDQAQHWYNNDLPYNYVSVDHFSHMFNASNVGKTLNNELSKPYVKSSLQCNNNALSFSIYSMRKWELFKACMARELLLVKRNSFVYVFKTTQLVIVALMTMTVFIRSELDVDLKSANYIMGSLYYALVRLMTNGVAELSLTIMRLPVVDKQRTFYLYPAWAYSIPASILKIPFSLVDALLWTAITYYVIGYSPQVERFWCQFLVLFALHLASTSICRFIASIFRNMVVATTCGTLVLVLMFVFGGFILPQPSLPVWLRWAFWVSPMTYGEIAITINEFRAPRWQKVSKGNTTLGELILTSHGLNFDDYFYWISLGVLFGFTVVCDLGFVVSLTFLKPKKTSRPIISKKKLSQLQGQGKDNVNSTTSAQSDNKADTPSQTTAETRRDIGTGRLVLPFEPLTISFKNVQYYVDTPLEMREHGSNQKKLELLKDITGAFRPGILTALMGVSGAGKTTLMDVLSGRKTGGIIEGDIRISGYPKQQNTFARISGYCEQTDIHSPHITVEESVIYSAWLRLPPDTDPQIKARFVEEVIETIELDDIKDCLVGIPGQSGLSTEQLKRLTIAVELVSNPSIIFMDEPTSGLDARAASIVMRVVKNIVATGRTTVCTIHQPSIEIFESFDELILMKLGGQIIYSGMLGHHSSKLIEYFEGIPGVPRIKDNYNPATWMLEVTSASVEAQLGLDFANIYKESALYRDTIMLVNQLSEPKPGSRDLYFPTQFPQNSWVQFMACLWKQHLSYWRSPEYNLARFMFMIVASVLFGAIFWQKGKEINNEQDLFNILGSMYIAVIFLGINNCSTVLPHVVTERTVLYRERFAGMYSSEAYSFAQVFIEIPYILVQAILYVVITYPTIGYTWSAYKVFWYFYTTFCSFLYFVYLGMLIVSLSTNLEVASILASAIYTILNLFSGFLMPGPKIPKWWTWLYWICPTSWSLNGLLTSQYGDMDKEVLIFGEMKTVSSFLQEYCGFRHDHLSSSLFSVVCFKRPTNCVISAMQIGCFSLSLVENSNASDC</sequence>
<dbReference type="PROSITE" id="PS50893">
    <property type="entry name" value="ABC_TRANSPORTER_2"/>
    <property type="match status" value="2"/>
</dbReference>
<evidence type="ECO:0000256" key="3">
    <source>
        <dbReference type="ARBA" id="ARBA00022448"/>
    </source>
</evidence>
<feature type="compositionally biased region" description="Polar residues" evidence="10">
    <location>
        <begin position="798"/>
        <end position="820"/>
    </location>
</feature>
<dbReference type="InterPro" id="IPR027417">
    <property type="entry name" value="P-loop_NTPase"/>
</dbReference>
<feature type="transmembrane region" description="Helical" evidence="11">
    <location>
        <begin position="1332"/>
        <end position="1351"/>
    </location>
</feature>
<evidence type="ECO:0000256" key="8">
    <source>
        <dbReference type="ARBA" id="ARBA00022989"/>
    </source>
</evidence>
<dbReference type="SUPFAM" id="SSF52540">
    <property type="entry name" value="P-loop containing nucleoside triphosphate hydrolases"/>
    <property type="match status" value="2"/>
</dbReference>
<feature type="transmembrane region" description="Helical" evidence="11">
    <location>
        <begin position="1224"/>
        <end position="1244"/>
    </location>
</feature>
<evidence type="ECO:0000259" key="12">
    <source>
        <dbReference type="PROSITE" id="PS50893"/>
    </source>
</evidence>
<feature type="transmembrane region" description="Helical" evidence="11">
    <location>
        <begin position="564"/>
        <end position="586"/>
    </location>
</feature>
<evidence type="ECO:0000256" key="7">
    <source>
        <dbReference type="ARBA" id="ARBA00022840"/>
    </source>
</evidence>
<feature type="transmembrane region" description="Helical" evidence="11">
    <location>
        <begin position="1299"/>
        <end position="1320"/>
    </location>
</feature>
<dbReference type="EMBL" id="VOIH02000001">
    <property type="protein sequence ID" value="KAF3456460.1"/>
    <property type="molecule type" value="Genomic_DNA"/>
</dbReference>
<organism evidence="13 14">
    <name type="scientific">Rhamnella rubrinervis</name>
    <dbReference type="NCBI Taxonomy" id="2594499"/>
    <lineage>
        <taxon>Eukaryota</taxon>
        <taxon>Viridiplantae</taxon>
        <taxon>Streptophyta</taxon>
        <taxon>Embryophyta</taxon>
        <taxon>Tracheophyta</taxon>
        <taxon>Spermatophyta</taxon>
        <taxon>Magnoliopsida</taxon>
        <taxon>eudicotyledons</taxon>
        <taxon>Gunneridae</taxon>
        <taxon>Pentapetalae</taxon>
        <taxon>rosids</taxon>
        <taxon>fabids</taxon>
        <taxon>Rosales</taxon>
        <taxon>Rhamnaceae</taxon>
        <taxon>rhamnoid group</taxon>
        <taxon>Rhamneae</taxon>
        <taxon>Rhamnella</taxon>
    </lineage>
</organism>
<proteinExistence type="inferred from homology"/>
<keyword evidence="6" id="KW-0547">Nucleotide-binding</keyword>
<feature type="domain" description="ABC transporter" evidence="12">
    <location>
        <begin position="840"/>
        <end position="1093"/>
    </location>
</feature>
<dbReference type="FunFam" id="3.40.50.300:FF:000157">
    <property type="entry name" value="ABC transporter G family member 34"/>
    <property type="match status" value="1"/>
</dbReference>
<dbReference type="SMART" id="SM00382">
    <property type="entry name" value="AAA"/>
    <property type="match status" value="2"/>
</dbReference>